<name>A0A9D9IAN3_9SPIO</name>
<protein>
    <submittedName>
        <fullName evidence="2">Uncharacterized protein</fullName>
    </submittedName>
</protein>
<comment type="caution">
    <text evidence="2">The sequence shown here is derived from an EMBL/GenBank/DDBJ whole genome shotgun (WGS) entry which is preliminary data.</text>
</comment>
<evidence type="ECO:0000313" key="2">
    <source>
        <dbReference type="EMBL" id="MBO8468309.1"/>
    </source>
</evidence>
<sequence length="124" mass="13938">MSRLMDAWNTEVEEKKEPKPVETQEKPSVVEVPATEPVVAKKKMGRPSATLDRSKIIKNVTVKMTANDVIYCNMLSKEMNEQGLCGGDVSSLIAYLIKQSRALNPELSEAAEAIYRLQTTRRRK</sequence>
<feature type="region of interest" description="Disordered" evidence="1">
    <location>
        <begin position="1"/>
        <end position="29"/>
    </location>
</feature>
<proteinExistence type="predicted"/>
<evidence type="ECO:0000313" key="3">
    <source>
        <dbReference type="Proteomes" id="UP000810292"/>
    </source>
</evidence>
<dbReference type="EMBL" id="JADIMF010000012">
    <property type="protein sequence ID" value="MBO8468309.1"/>
    <property type="molecule type" value="Genomic_DNA"/>
</dbReference>
<dbReference type="AlphaFoldDB" id="A0A9D9IAN3"/>
<reference evidence="2" key="2">
    <citation type="journal article" date="2021" name="PeerJ">
        <title>Extensive microbial diversity within the chicken gut microbiome revealed by metagenomics and culture.</title>
        <authorList>
            <person name="Gilroy R."/>
            <person name="Ravi A."/>
            <person name="Getino M."/>
            <person name="Pursley I."/>
            <person name="Horton D.L."/>
            <person name="Alikhan N.F."/>
            <person name="Baker D."/>
            <person name="Gharbi K."/>
            <person name="Hall N."/>
            <person name="Watson M."/>
            <person name="Adriaenssens E.M."/>
            <person name="Foster-Nyarko E."/>
            <person name="Jarju S."/>
            <person name="Secka A."/>
            <person name="Antonio M."/>
            <person name="Oren A."/>
            <person name="Chaudhuri R.R."/>
            <person name="La Ragione R."/>
            <person name="Hildebrand F."/>
            <person name="Pallen M.J."/>
        </authorList>
    </citation>
    <scope>NUCLEOTIDE SEQUENCE</scope>
    <source>
        <strain evidence="2">14700</strain>
    </source>
</reference>
<organism evidence="2 3">
    <name type="scientific">Candidatus Ornithospirochaeta stercoravium</name>
    <dbReference type="NCBI Taxonomy" id="2840897"/>
    <lineage>
        <taxon>Bacteria</taxon>
        <taxon>Pseudomonadati</taxon>
        <taxon>Spirochaetota</taxon>
        <taxon>Spirochaetia</taxon>
        <taxon>Spirochaetales</taxon>
        <taxon>Spirochaetaceae</taxon>
        <taxon>Spirochaetaceae incertae sedis</taxon>
        <taxon>Candidatus Ornithospirochaeta</taxon>
    </lineage>
</organism>
<accession>A0A9D9IAN3</accession>
<evidence type="ECO:0000256" key="1">
    <source>
        <dbReference type="SAM" id="MobiDB-lite"/>
    </source>
</evidence>
<gene>
    <name evidence="2" type="ORF">IAA72_00805</name>
</gene>
<feature type="compositionally biased region" description="Basic and acidic residues" evidence="1">
    <location>
        <begin position="12"/>
        <end position="25"/>
    </location>
</feature>
<dbReference type="Proteomes" id="UP000810292">
    <property type="component" value="Unassembled WGS sequence"/>
</dbReference>
<reference evidence="2" key="1">
    <citation type="submission" date="2020-10" db="EMBL/GenBank/DDBJ databases">
        <authorList>
            <person name="Gilroy R."/>
        </authorList>
    </citation>
    <scope>NUCLEOTIDE SEQUENCE</scope>
    <source>
        <strain evidence="2">14700</strain>
    </source>
</reference>